<dbReference type="PATRIC" id="fig|36861.3.peg.318"/>
<dbReference type="STRING" id="1123392.GCA_000376425_01986"/>
<name>A0A106BS30_THIDE</name>
<protein>
    <submittedName>
        <fullName evidence="2">NAD-dependent dehydratase</fullName>
    </submittedName>
</protein>
<dbReference type="InterPro" id="IPR001509">
    <property type="entry name" value="Epimerase_deHydtase"/>
</dbReference>
<dbReference type="EMBL" id="LDUG01000016">
    <property type="protein sequence ID" value="KVW97333.1"/>
    <property type="molecule type" value="Genomic_DNA"/>
</dbReference>
<evidence type="ECO:0000313" key="2">
    <source>
        <dbReference type="EMBL" id="KVW97333.1"/>
    </source>
</evidence>
<evidence type="ECO:0000313" key="3">
    <source>
        <dbReference type="Proteomes" id="UP000064243"/>
    </source>
</evidence>
<dbReference type="Proteomes" id="UP000064243">
    <property type="component" value="Unassembled WGS sequence"/>
</dbReference>
<dbReference type="Gene3D" id="3.40.50.720">
    <property type="entry name" value="NAD(P)-binding Rossmann-like Domain"/>
    <property type="match status" value="1"/>
</dbReference>
<dbReference type="CDD" id="cd05271">
    <property type="entry name" value="NDUFA9_like_SDR_a"/>
    <property type="match status" value="1"/>
</dbReference>
<reference evidence="2 3" key="1">
    <citation type="journal article" date="2015" name="Appl. Environ. Microbiol.">
        <title>Aerobic and Anaerobic Thiosulfate Oxidation by a Cold-Adapted, Subglacial Chemoautotroph.</title>
        <authorList>
            <person name="Harrold Z.R."/>
            <person name="Skidmore M.L."/>
            <person name="Hamilton T.L."/>
            <person name="Desch L."/>
            <person name="Amada K."/>
            <person name="van Gelder W."/>
            <person name="Glover K."/>
            <person name="Roden E.E."/>
            <person name="Boyd E.S."/>
        </authorList>
    </citation>
    <scope>NUCLEOTIDE SEQUENCE [LARGE SCALE GENOMIC DNA]</scope>
    <source>
        <strain evidence="2 3">RG</strain>
    </source>
</reference>
<keyword evidence="3" id="KW-1185">Reference proteome</keyword>
<dbReference type="RefSeq" id="WP_059752278.1">
    <property type="nucleotide sequence ID" value="NZ_LDUG01000016.1"/>
</dbReference>
<dbReference type="InterPro" id="IPR036291">
    <property type="entry name" value="NAD(P)-bd_dom_sf"/>
</dbReference>
<proteinExistence type="predicted"/>
<dbReference type="PANTHER" id="PTHR12126">
    <property type="entry name" value="NADH-UBIQUINONE OXIDOREDUCTASE 39 KDA SUBUNIT-RELATED"/>
    <property type="match status" value="1"/>
</dbReference>
<dbReference type="SUPFAM" id="SSF51735">
    <property type="entry name" value="NAD(P)-binding Rossmann-fold domains"/>
    <property type="match status" value="1"/>
</dbReference>
<evidence type="ECO:0000259" key="1">
    <source>
        <dbReference type="Pfam" id="PF01370"/>
    </source>
</evidence>
<dbReference type="OrthoDB" id="5292533at2"/>
<organism evidence="2 3">
    <name type="scientific">Thiobacillus denitrificans</name>
    <dbReference type="NCBI Taxonomy" id="36861"/>
    <lineage>
        <taxon>Bacteria</taxon>
        <taxon>Pseudomonadati</taxon>
        <taxon>Pseudomonadota</taxon>
        <taxon>Betaproteobacteria</taxon>
        <taxon>Nitrosomonadales</taxon>
        <taxon>Thiobacillaceae</taxon>
        <taxon>Thiobacillus</taxon>
    </lineage>
</organism>
<sequence length="345" mass="38348">MKIERICILGGSGFVGTHLVSQLAARGLQVRVLSRRREMAKELILLPTVEVIEADVHDQQALIRHFRGMDAVINLVGILHERTIGRADLPAARRGDFQRVHVELPRKVIHACGEAGVNRLLHMSALGANPNSRSAYQRSKGIAEALVREAGMHHSEHENWYLNGPKFIHGYGLDVTIFRPSVIFGRGDSFLSMFARLLKVFPVLPLANAGARFAPVHVEDVAHAYADSLDNPATYGQTYELCGPRVYTLQELVSYVGEVTGKPRSIIPLGKWLSYFQAWALEFKPGSKLMTRDNYYAMSTDNVCASGWPSVLDFQPAALEAVAPEYLRGGTPRARYEGYREGARR</sequence>
<comment type="caution">
    <text evidence="2">The sequence shown here is derived from an EMBL/GenBank/DDBJ whole genome shotgun (WGS) entry which is preliminary data.</text>
</comment>
<feature type="domain" description="NAD-dependent epimerase/dehydratase" evidence="1">
    <location>
        <begin position="6"/>
        <end position="239"/>
    </location>
</feature>
<dbReference type="GO" id="GO:0044877">
    <property type="term" value="F:protein-containing complex binding"/>
    <property type="evidence" value="ECO:0007669"/>
    <property type="project" value="TreeGrafter"/>
</dbReference>
<dbReference type="Pfam" id="PF01370">
    <property type="entry name" value="Epimerase"/>
    <property type="match status" value="1"/>
</dbReference>
<accession>A0A106BS30</accession>
<dbReference type="InterPro" id="IPR051207">
    <property type="entry name" value="ComplexI_NDUFA9_subunit"/>
</dbReference>
<gene>
    <name evidence="2" type="ORF">ABW22_04325</name>
</gene>
<dbReference type="PANTHER" id="PTHR12126:SF11">
    <property type="entry name" value="NADH DEHYDROGENASE [UBIQUINONE] 1 ALPHA SUBCOMPLEX SUBUNIT 9, MITOCHONDRIAL"/>
    <property type="match status" value="1"/>
</dbReference>
<dbReference type="AlphaFoldDB" id="A0A106BS30"/>